<dbReference type="Proteomes" id="UP000053766">
    <property type="component" value="Unassembled WGS sequence"/>
</dbReference>
<evidence type="ECO:0000313" key="1">
    <source>
        <dbReference type="EMBL" id="KJH50218.1"/>
    </source>
</evidence>
<organism evidence="1 2">
    <name type="scientific">Dictyocaulus viviparus</name>
    <name type="common">Bovine lungworm</name>
    <dbReference type="NCBI Taxonomy" id="29172"/>
    <lineage>
        <taxon>Eukaryota</taxon>
        <taxon>Metazoa</taxon>
        <taxon>Ecdysozoa</taxon>
        <taxon>Nematoda</taxon>
        <taxon>Chromadorea</taxon>
        <taxon>Rhabditida</taxon>
        <taxon>Rhabditina</taxon>
        <taxon>Rhabditomorpha</taxon>
        <taxon>Strongyloidea</taxon>
        <taxon>Metastrongylidae</taxon>
        <taxon>Dictyocaulus</taxon>
    </lineage>
</organism>
<gene>
    <name evidence="1" type="ORF">DICVIV_03657</name>
</gene>
<accession>A0A0D8Y038</accession>
<dbReference type="AlphaFoldDB" id="A0A0D8Y038"/>
<proteinExistence type="predicted"/>
<dbReference type="STRING" id="29172.A0A0D8Y038"/>
<reference evidence="1 2" key="1">
    <citation type="submission" date="2013-11" db="EMBL/GenBank/DDBJ databases">
        <title>Draft genome of the bovine lungworm Dictyocaulus viviparus.</title>
        <authorList>
            <person name="Mitreva M."/>
        </authorList>
    </citation>
    <scope>NUCLEOTIDE SEQUENCE [LARGE SCALE GENOMIC DNA]</scope>
    <source>
        <strain evidence="1 2">HannoverDv2000</strain>
    </source>
</reference>
<keyword evidence="2" id="KW-1185">Reference proteome</keyword>
<sequence>MIEEMAVGGDYRPGAKRGVTKRLPRGQELWDTETMGHDVFKIHSKWKADEDDLRVMKSMEHPHLIYKKY</sequence>
<reference evidence="2" key="2">
    <citation type="journal article" date="2016" name="Sci. Rep.">
        <title>Dictyocaulus viviparus genome, variome and transcriptome elucidate lungworm biology and support future intervention.</title>
        <authorList>
            <person name="McNulty S.N."/>
            <person name="Strube C."/>
            <person name="Rosa B.A."/>
            <person name="Martin J.C."/>
            <person name="Tyagi R."/>
            <person name="Choi Y.J."/>
            <person name="Wang Q."/>
            <person name="Hallsworth Pepin K."/>
            <person name="Zhang X."/>
            <person name="Ozersky P."/>
            <person name="Wilson R.K."/>
            <person name="Sternberg P.W."/>
            <person name="Gasser R.B."/>
            <person name="Mitreva M."/>
        </authorList>
    </citation>
    <scope>NUCLEOTIDE SEQUENCE [LARGE SCALE GENOMIC DNA]</scope>
    <source>
        <strain evidence="2">HannoverDv2000</strain>
    </source>
</reference>
<protein>
    <submittedName>
        <fullName evidence="1">Uncharacterized protein</fullName>
    </submittedName>
</protein>
<dbReference type="EMBL" id="KN716212">
    <property type="protein sequence ID" value="KJH50218.1"/>
    <property type="molecule type" value="Genomic_DNA"/>
</dbReference>
<dbReference type="OrthoDB" id="337270at2759"/>
<evidence type="ECO:0000313" key="2">
    <source>
        <dbReference type="Proteomes" id="UP000053766"/>
    </source>
</evidence>
<name>A0A0D8Y038_DICVI</name>